<keyword evidence="4" id="KW-1185">Reference proteome</keyword>
<keyword evidence="2" id="KW-0812">Transmembrane</keyword>
<feature type="region of interest" description="Disordered" evidence="1">
    <location>
        <begin position="248"/>
        <end position="269"/>
    </location>
</feature>
<reference evidence="3 4" key="2">
    <citation type="submission" date="2008-08" db="EMBL/GenBank/DDBJ databases">
        <authorList>
            <person name="Fulton L."/>
            <person name="Clifton S."/>
            <person name="Fulton B."/>
            <person name="Xu J."/>
            <person name="Minx P."/>
            <person name="Pepin K.H."/>
            <person name="Johnson M."/>
            <person name="Bhonagiri V."/>
            <person name="Nash W.E."/>
            <person name="Mardis E.R."/>
            <person name="Wilson R.K."/>
        </authorList>
    </citation>
    <scope>NUCLEOTIDE SEQUENCE [LARGE SCALE GENOMIC DNA]</scope>
    <source>
        <strain evidence="3 4">ATCC 29176</strain>
    </source>
</reference>
<proteinExistence type="predicted"/>
<protein>
    <submittedName>
        <fullName evidence="3">Uncharacterized protein</fullName>
    </submittedName>
</protein>
<dbReference type="AlphaFoldDB" id="B5CMF3"/>
<dbReference type="HOGENOM" id="CLU_090328_0_0_9"/>
<dbReference type="eggNOG" id="ENOG5032V6H">
    <property type="taxonomic scope" value="Bacteria"/>
</dbReference>
<keyword evidence="2" id="KW-1133">Transmembrane helix</keyword>
<comment type="caution">
    <text evidence="3">The sequence shown here is derived from an EMBL/GenBank/DDBJ whole genome shotgun (WGS) entry which is preliminary data.</text>
</comment>
<organism evidence="3 4">
    <name type="scientific">[Ruminococcus] lactaris ATCC 29176</name>
    <dbReference type="NCBI Taxonomy" id="471875"/>
    <lineage>
        <taxon>Bacteria</taxon>
        <taxon>Bacillati</taxon>
        <taxon>Bacillota</taxon>
        <taxon>Clostridia</taxon>
        <taxon>Lachnospirales</taxon>
        <taxon>Lachnospiraceae</taxon>
        <taxon>Mediterraneibacter</taxon>
    </lineage>
</organism>
<sequence>MKKSMNDRSMKKRTVWLILGGIAVIVCVLWWAYIQFWSNASEKEDVSAKREADWSFQKPKVPETKLTDQEECALCGSRKESMTGMFSGKDAIGIISVNDWYIMDLKIKSGNEKGNMPEDTEGKNTTRTTVGKNGRVLERSSESLRGISEIVVDYGEDRVLSMEKASQILCQSCLEKLSEAMEVKCEEGKEPEPVDLVLIDFETMELYCVQEQYTKKSIRDYTLWMAHTEDTLEINAVYTPVRTEAGKNAGIKENAVPSSATDDSAASLK</sequence>
<dbReference type="Proteomes" id="UP000003254">
    <property type="component" value="Unassembled WGS sequence"/>
</dbReference>
<reference evidence="3 4" key="1">
    <citation type="submission" date="2008-08" db="EMBL/GenBank/DDBJ databases">
        <title>Draft genome sequence of Ruminococcus lactaris ATCC 29176.</title>
        <authorList>
            <person name="Sudarsanam P."/>
            <person name="Ley R."/>
            <person name="Guruge J."/>
            <person name="Turnbaugh P.J."/>
            <person name="Mahowald M."/>
            <person name="Liep D."/>
            <person name="Gordon J."/>
        </authorList>
    </citation>
    <scope>NUCLEOTIDE SEQUENCE [LARGE SCALE GENOMIC DNA]</scope>
    <source>
        <strain evidence="3 4">ATCC 29176</strain>
    </source>
</reference>
<dbReference type="EMBL" id="ABOU02000023">
    <property type="protein sequence ID" value="EDY33511.1"/>
    <property type="molecule type" value="Genomic_DNA"/>
</dbReference>
<name>B5CMF3_9FIRM</name>
<gene>
    <name evidence="3" type="ORF">RUMLAC_00629</name>
</gene>
<evidence type="ECO:0000313" key="3">
    <source>
        <dbReference type="EMBL" id="EDY33511.1"/>
    </source>
</evidence>
<keyword evidence="2" id="KW-0472">Membrane</keyword>
<evidence type="ECO:0000256" key="2">
    <source>
        <dbReference type="SAM" id="Phobius"/>
    </source>
</evidence>
<feature type="compositionally biased region" description="Polar residues" evidence="1">
    <location>
        <begin position="256"/>
        <end position="269"/>
    </location>
</feature>
<feature type="transmembrane region" description="Helical" evidence="2">
    <location>
        <begin position="15"/>
        <end position="33"/>
    </location>
</feature>
<accession>B5CMF3</accession>
<evidence type="ECO:0000313" key="4">
    <source>
        <dbReference type="Proteomes" id="UP000003254"/>
    </source>
</evidence>
<evidence type="ECO:0000256" key="1">
    <source>
        <dbReference type="SAM" id="MobiDB-lite"/>
    </source>
</evidence>